<dbReference type="EMBL" id="BDIP01010920">
    <property type="protein sequence ID" value="GCA65383.1"/>
    <property type="molecule type" value="Genomic_DNA"/>
</dbReference>
<accession>A0A391P6R9</accession>
<dbReference type="Proteomes" id="UP000265618">
    <property type="component" value="Unassembled WGS sequence"/>
</dbReference>
<protein>
    <submittedName>
        <fullName evidence="1">Uncharacterized protein</fullName>
    </submittedName>
</protein>
<keyword evidence="2" id="KW-1185">Reference proteome</keyword>
<evidence type="ECO:0000313" key="2">
    <source>
        <dbReference type="Proteomes" id="UP000265618"/>
    </source>
</evidence>
<name>A0A391P6R9_9EUKA</name>
<gene>
    <name evidence="1" type="ORF">KIPB_016989</name>
</gene>
<comment type="caution">
    <text evidence="1">The sequence shown here is derived from an EMBL/GenBank/DDBJ whole genome shotgun (WGS) entry which is preliminary data.</text>
</comment>
<dbReference type="AlphaFoldDB" id="A0A391P6R9"/>
<sequence length="37" mass="3995">MAGRFGVDPSALLSDIETFIVHGHLPFRVDLVANSLV</sequence>
<evidence type="ECO:0000313" key="1">
    <source>
        <dbReference type="EMBL" id="GCA65383.1"/>
    </source>
</evidence>
<proteinExistence type="predicted"/>
<feature type="non-terminal residue" evidence="1">
    <location>
        <position position="37"/>
    </location>
</feature>
<organism evidence="1 2">
    <name type="scientific">Kipferlia bialata</name>
    <dbReference type="NCBI Taxonomy" id="797122"/>
    <lineage>
        <taxon>Eukaryota</taxon>
        <taxon>Metamonada</taxon>
        <taxon>Carpediemonas-like organisms</taxon>
        <taxon>Kipferlia</taxon>
    </lineage>
</organism>
<reference evidence="1 2" key="1">
    <citation type="journal article" date="2018" name="PLoS ONE">
        <title>The draft genome of Kipferlia bialata reveals reductive genome evolution in fornicate parasites.</title>
        <authorList>
            <person name="Tanifuji G."/>
            <person name="Takabayashi S."/>
            <person name="Kume K."/>
            <person name="Takagi M."/>
            <person name="Nakayama T."/>
            <person name="Kamikawa R."/>
            <person name="Inagaki Y."/>
            <person name="Hashimoto T."/>
        </authorList>
    </citation>
    <scope>NUCLEOTIDE SEQUENCE [LARGE SCALE GENOMIC DNA]</scope>
    <source>
        <strain evidence="1">NY0173</strain>
    </source>
</reference>